<dbReference type="InterPro" id="IPR000873">
    <property type="entry name" value="AMP-dep_synth/lig_dom"/>
</dbReference>
<protein>
    <recommendedName>
        <fullName evidence="1">AMP-dependent synthetase/ligase domain-containing protein</fullName>
    </recommendedName>
</protein>
<feature type="domain" description="AMP-dependent synthetase/ligase" evidence="1">
    <location>
        <begin position="28"/>
        <end position="253"/>
    </location>
</feature>
<dbReference type="Gene3D" id="3.40.50.12780">
    <property type="entry name" value="N-terminal domain of ligase-like"/>
    <property type="match status" value="1"/>
</dbReference>
<evidence type="ECO:0000313" key="2">
    <source>
        <dbReference type="EMBL" id="KAE8400389.1"/>
    </source>
</evidence>
<dbReference type="PANTHER" id="PTHR42814">
    <property type="entry name" value="AMP-BINDING DOMAIN-CONTAINING PROTEIN"/>
    <property type="match status" value="1"/>
</dbReference>
<dbReference type="SUPFAM" id="SSF56801">
    <property type="entry name" value="Acetyl-CoA synthetase-like"/>
    <property type="match status" value="1"/>
</dbReference>
<dbReference type="AlphaFoldDB" id="A0A5N7D2B7"/>
<keyword evidence="3" id="KW-1185">Reference proteome</keyword>
<dbReference type="GeneID" id="43672646"/>
<dbReference type="RefSeq" id="XP_031937708.1">
    <property type="nucleotide sequence ID" value="XM_032087955.1"/>
</dbReference>
<sequence length="264" mass="29312">MAPLSLSMVQGPREPPLRHLTLRELMDQQSERFGSKDAIIVPWSGARLSFQALSQHTQDLAKGLLAMGIGRDDRVAIFSGDDERFAELVIAVTRIGAVLVVLNKTFTFVECDRAIRHTEASLLFIGDMVNFKSTRPLIQHIQTHPVPGLKQTVLIRTNYVDTIELVTWDDILRLGNSVSLQDLHQAQHSVHYHDIAYVQFTSGTAGVPKAAMLSHYGIINNGRMCGTRLNLSSDDIVCCPPPLFHAPAHVFWELDLAIRSASIL</sequence>
<proteinExistence type="predicted"/>
<dbReference type="EMBL" id="ML736816">
    <property type="protein sequence ID" value="KAE8400389.1"/>
    <property type="molecule type" value="Genomic_DNA"/>
</dbReference>
<name>A0A5N7D2B7_9EURO</name>
<dbReference type="PANTHER" id="PTHR42814:SF3">
    <property type="entry name" value="BETA-N-ACETYLHEXOSAMINIDASE"/>
    <property type="match status" value="1"/>
</dbReference>
<dbReference type="Pfam" id="PF00501">
    <property type="entry name" value="AMP-binding"/>
    <property type="match status" value="1"/>
</dbReference>
<evidence type="ECO:0000313" key="3">
    <source>
        <dbReference type="Proteomes" id="UP000325579"/>
    </source>
</evidence>
<organism evidence="2 3">
    <name type="scientific">Aspergillus pseudonomiae</name>
    <dbReference type="NCBI Taxonomy" id="1506151"/>
    <lineage>
        <taxon>Eukaryota</taxon>
        <taxon>Fungi</taxon>
        <taxon>Dikarya</taxon>
        <taxon>Ascomycota</taxon>
        <taxon>Pezizomycotina</taxon>
        <taxon>Eurotiomycetes</taxon>
        <taxon>Eurotiomycetidae</taxon>
        <taxon>Eurotiales</taxon>
        <taxon>Aspergillaceae</taxon>
        <taxon>Aspergillus</taxon>
        <taxon>Aspergillus subgen. Circumdati</taxon>
    </lineage>
</organism>
<gene>
    <name evidence="2" type="ORF">BDV37DRAFT_286636</name>
</gene>
<dbReference type="Proteomes" id="UP000325579">
    <property type="component" value="Unassembled WGS sequence"/>
</dbReference>
<reference evidence="2 3" key="1">
    <citation type="submission" date="2019-04" db="EMBL/GenBank/DDBJ databases">
        <authorList>
            <consortium name="DOE Joint Genome Institute"/>
            <person name="Mondo S."/>
            <person name="Kjaerbolling I."/>
            <person name="Vesth T."/>
            <person name="Frisvad J.C."/>
            <person name="Nybo J.L."/>
            <person name="Theobald S."/>
            <person name="Kildgaard S."/>
            <person name="Isbrandt T."/>
            <person name="Kuo A."/>
            <person name="Sato A."/>
            <person name="Lyhne E.K."/>
            <person name="Kogle M.E."/>
            <person name="Wiebenga A."/>
            <person name="Kun R.S."/>
            <person name="Lubbers R.J."/>
            <person name="Makela M.R."/>
            <person name="Barry K."/>
            <person name="Chovatia M."/>
            <person name="Clum A."/>
            <person name="Daum C."/>
            <person name="Haridas S."/>
            <person name="He G."/>
            <person name="LaButti K."/>
            <person name="Lipzen A."/>
            <person name="Riley R."/>
            <person name="Salamov A."/>
            <person name="Simmons B.A."/>
            <person name="Magnuson J.K."/>
            <person name="Henrissat B."/>
            <person name="Mortensen U.H."/>
            <person name="Larsen T.O."/>
            <person name="Devries R.P."/>
            <person name="Grigoriev I.V."/>
            <person name="Machida M."/>
            <person name="Baker S.E."/>
            <person name="Andersen M.R."/>
            <person name="Cantor M.N."/>
            <person name="Hua S.X."/>
        </authorList>
    </citation>
    <scope>NUCLEOTIDE SEQUENCE [LARGE SCALE GENOMIC DNA]</scope>
    <source>
        <strain evidence="2 3">CBS 119388</strain>
    </source>
</reference>
<dbReference type="OrthoDB" id="10253115at2759"/>
<evidence type="ECO:0000259" key="1">
    <source>
        <dbReference type="Pfam" id="PF00501"/>
    </source>
</evidence>
<dbReference type="InterPro" id="IPR042099">
    <property type="entry name" value="ANL_N_sf"/>
</dbReference>
<accession>A0A5N7D2B7</accession>